<dbReference type="EMBL" id="MU150256">
    <property type="protein sequence ID" value="KAF9464111.1"/>
    <property type="molecule type" value="Genomic_DNA"/>
</dbReference>
<organism evidence="2 3">
    <name type="scientific">Collybia nuda</name>
    <dbReference type="NCBI Taxonomy" id="64659"/>
    <lineage>
        <taxon>Eukaryota</taxon>
        <taxon>Fungi</taxon>
        <taxon>Dikarya</taxon>
        <taxon>Basidiomycota</taxon>
        <taxon>Agaricomycotina</taxon>
        <taxon>Agaricomycetes</taxon>
        <taxon>Agaricomycetidae</taxon>
        <taxon>Agaricales</taxon>
        <taxon>Tricholomatineae</taxon>
        <taxon>Clitocybaceae</taxon>
        <taxon>Collybia</taxon>
    </lineage>
</organism>
<feature type="compositionally biased region" description="Polar residues" evidence="1">
    <location>
        <begin position="146"/>
        <end position="179"/>
    </location>
</feature>
<evidence type="ECO:0000313" key="3">
    <source>
        <dbReference type="Proteomes" id="UP000807353"/>
    </source>
</evidence>
<evidence type="ECO:0000256" key="1">
    <source>
        <dbReference type="SAM" id="MobiDB-lite"/>
    </source>
</evidence>
<dbReference type="Proteomes" id="UP000807353">
    <property type="component" value="Unassembled WGS sequence"/>
</dbReference>
<accession>A0A9P5Y973</accession>
<feature type="region of interest" description="Disordered" evidence="1">
    <location>
        <begin position="1"/>
        <end position="45"/>
    </location>
</feature>
<dbReference type="OrthoDB" id="3227715at2759"/>
<reference evidence="2" key="1">
    <citation type="submission" date="2020-11" db="EMBL/GenBank/DDBJ databases">
        <authorList>
            <consortium name="DOE Joint Genome Institute"/>
            <person name="Ahrendt S."/>
            <person name="Riley R."/>
            <person name="Andreopoulos W."/>
            <person name="Labutti K."/>
            <person name="Pangilinan J."/>
            <person name="Ruiz-Duenas F.J."/>
            <person name="Barrasa J.M."/>
            <person name="Sanchez-Garcia M."/>
            <person name="Camarero S."/>
            <person name="Miyauchi S."/>
            <person name="Serrano A."/>
            <person name="Linde D."/>
            <person name="Babiker R."/>
            <person name="Drula E."/>
            <person name="Ayuso-Fernandez I."/>
            <person name="Pacheco R."/>
            <person name="Padilla G."/>
            <person name="Ferreira P."/>
            <person name="Barriuso J."/>
            <person name="Kellner H."/>
            <person name="Castanera R."/>
            <person name="Alfaro M."/>
            <person name="Ramirez L."/>
            <person name="Pisabarro A.G."/>
            <person name="Kuo A."/>
            <person name="Tritt A."/>
            <person name="Lipzen A."/>
            <person name="He G."/>
            <person name="Yan M."/>
            <person name="Ng V."/>
            <person name="Cullen D."/>
            <person name="Martin F."/>
            <person name="Rosso M.-N."/>
            <person name="Henrissat B."/>
            <person name="Hibbett D."/>
            <person name="Martinez A.T."/>
            <person name="Grigoriev I.V."/>
        </authorList>
    </citation>
    <scope>NUCLEOTIDE SEQUENCE</scope>
    <source>
        <strain evidence="2">CBS 247.69</strain>
    </source>
</reference>
<protein>
    <submittedName>
        <fullName evidence="2">Uncharacterized protein</fullName>
    </submittedName>
</protein>
<sequence>MPPHQPEYAPPVLRAPSPASSVGTSYGADQTSFSDSEHQLSQTAFERKWEERIGLGNPSFEEETANLGPLLQRSIAGSSEEKERFNKILVSLRREVQELEDNELFEQALLRGSQVALEQQPSTGDIDALMRSMMVAPLMIKQIHQRPTWSNDSENINKPWLSNGNGSQYDQSTDVSFPNSGVKAGKRSRNGSSRNP</sequence>
<comment type="caution">
    <text evidence="2">The sequence shown here is derived from an EMBL/GenBank/DDBJ whole genome shotgun (WGS) entry which is preliminary data.</text>
</comment>
<name>A0A9P5Y973_9AGAR</name>
<feature type="compositionally biased region" description="Polar residues" evidence="1">
    <location>
        <begin position="18"/>
        <end position="44"/>
    </location>
</feature>
<gene>
    <name evidence="2" type="ORF">BDZ94DRAFT_1308132</name>
</gene>
<keyword evidence="3" id="KW-1185">Reference proteome</keyword>
<proteinExistence type="predicted"/>
<feature type="region of interest" description="Disordered" evidence="1">
    <location>
        <begin position="146"/>
        <end position="196"/>
    </location>
</feature>
<evidence type="ECO:0000313" key="2">
    <source>
        <dbReference type="EMBL" id="KAF9464111.1"/>
    </source>
</evidence>
<dbReference type="AlphaFoldDB" id="A0A9P5Y973"/>